<dbReference type="AlphaFoldDB" id="A0A6J4KB26"/>
<gene>
    <name evidence="3" type="ORF">AVDCRST_MAG11-821</name>
</gene>
<dbReference type="PANTHER" id="PTHR30572">
    <property type="entry name" value="MEMBRANE COMPONENT OF TRANSPORTER-RELATED"/>
    <property type="match status" value="1"/>
</dbReference>
<dbReference type="InterPro" id="IPR025857">
    <property type="entry name" value="MacB_PCD"/>
</dbReference>
<evidence type="ECO:0000259" key="2">
    <source>
        <dbReference type="Pfam" id="PF12704"/>
    </source>
</evidence>
<sequence length="405" mass="43194">MAAEREALWRRYARLTGPDVAADVDDEMELHIQLLAEKYARQGLPPEEARAMATREFGDRERARAECVQIDESRLRGARRAARLHDVWQDVRHGARRLLKSPLFAAVTVLTLAVGTGPNIAIFSIVNGVLLRPLPYADPDRVVRLDETFPLPDGASGTGSVSYANFVDWRAGSRSFSAMAIAGYPGSANLEQAGEPERLSVAPVGAGLFPLLGVRPLAGRLFAPGEDSAGGPPVVVLGEAFWRRRFAGDPAIVGRTIVLDGVATTVIGVLPAAVTFPSRSTPFDVWAPLRVSPQSGGRGSHSYAVLGRLADGVTLGQAQAEMTQIAARIAREHPAEQEKRGVRATPLRETVVGRVRPQLLMLLGAAGLVLLIACANAASLLLARAAARSREVAVLAALGASRRRV</sequence>
<feature type="domain" description="MacB-like periplasmic core" evidence="2">
    <location>
        <begin position="106"/>
        <end position="325"/>
    </location>
</feature>
<dbReference type="GO" id="GO:0022857">
    <property type="term" value="F:transmembrane transporter activity"/>
    <property type="evidence" value="ECO:0007669"/>
    <property type="project" value="TreeGrafter"/>
</dbReference>
<feature type="transmembrane region" description="Helical" evidence="1">
    <location>
        <begin position="103"/>
        <end position="126"/>
    </location>
</feature>
<keyword evidence="1" id="KW-0812">Transmembrane</keyword>
<dbReference type="GO" id="GO:0005886">
    <property type="term" value="C:plasma membrane"/>
    <property type="evidence" value="ECO:0007669"/>
    <property type="project" value="TreeGrafter"/>
</dbReference>
<dbReference type="InterPro" id="IPR050250">
    <property type="entry name" value="Macrolide_Exporter_MacB"/>
</dbReference>
<dbReference type="InterPro" id="IPR047928">
    <property type="entry name" value="Perm_prefix_1"/>
</dbReference>
<dbReference type="EMBL" id="CADCTU010000172">
    <property type="protein sequence ID" value="CAA9300928.1"/>
    <property type="molecule type" value="Genomic_DNA"/>
</dbReference>
<keyword evidence="1" id="KW-0472">Membrane</keyword>
<organism evidence="3">
    <name type="scientific">uncultured Gemmatimonadaceae bacterium</name>
    <dbReference type="NCBI Taxonomy" id="246130"/>
    <lineage>
        <taxon>Bacteria</taxon>
        <taxon>Pseudomonadati</taxon>
        <taxon>Gemmatimonadota</taxon>
        <taxon>Gemmatimonadia</taxon>
        <taxon>Gemmatimonadales</taxon>
        <taxon>Gemmatimonadaceae</taxon>
        <taxon>environmental samples</taxon>
    </lineage>
</organism>
<feature type="non-terminal residue" evidence="3">
    <location>
        <position position="405"/>
    </location>
</feature>
<evidence type="ECO:0000256" key="1">
    <source>
        <dbReference type="SAM" id="Phobius"/>
    </source>
</evidence>
<reference evidence="3" key="1">
    <citation type="submission" date="2020-02" db="EMBL/GenBank/DDBJ databases">
        <authorList>
            <person name="Meier V. D."/>
        </authorList>
    </citation>
    <scope>NUCLEOTIDE SEQUENCE</scope>
    <source>
        <strain evidence="3">AVDCRST_MAG11</strain>
    </source>
</reference>
<evidence type="ECO:0000313" key="3">
    <source>
        <dbReference type="EMBL" id="CAA9300928.1"/>
    </source>
</evidence>
<name>A0A6J4KB26_9BACT</name>
<protein>
    <recommendedName>
        <fullName evidence="2">MacB-like periplasmic core domain-containing protein</fullName>
    </recommendedName>
</protein>
<dbReference type="PANTHER" id="PTHR30572:SF4">
    <property type="entry name" value="ABC TRANSPORTER PERMEASE YTRF"/>
    <property type="match status" value="1"/>
</dbReference>
<accession>A0A6J4KB26</accession>
<dbReference type="Pfam" id="PF12704">
    <property type="entry name" value="MacB_PCD"/>
    <property type="match status" value="1"/>
</dbReference>
<feature type="transmembrane region" description="Helical" evidence="1">
    <location>
        <begin position="359"/>
        <end position="383"/>
    </location>
</feature>
<proteinExistence type="predicted"/>
<dbReference type="NCBIfam" id="NF038403">
    <property type="entry name" value="perm_prefix_1"/>
    <property type="match status" value="1"/>
</dbReference>
<keyword evidence="1" id="KW-1133">Transmembrane helix</keyword>